<evidence type="ECO:0000313" key="2">
    <source>
        <dbReference type="Proteomes" id="UP001384579"/>
    </source>
</evidence>
<keyword evidence="2" id="KW-1185">Reference proteome</keyword>
<reference evidence="1 2" key="1">
    <citation type="journal article" date="2020" name="Harmful Algae">
        <title>Molecular and morphological characterization of a novel dihydroanatoxin-a producing Microcoleus species (cyanobacteria) from the Russian River, California, USA.</title>
        <authorList>
            <person name="Conklin K.Y."/>
            <person name="Stancheva R."/>
            <person name="Otten T.G."/>
            <person name="Fadness R."/>
            <person name="Boyer G.L."/>
            <person name="Read B."/>
            <person name="Zhang X."/>
            <person name="Sheath R.G."/>
        </authorList>
    </citation>
    <scope>NUCLEOTIDE SEQUENCE [LARGE SCALE GENOMIC DNA]</scope>
    <source>
        <strain evidence="1 2">PTRS2</strain>
    </source>
</reference>
<gene>
    <name evidence="1" type="ORF">WMG39_22460</name>
</gene>
<protein>
    <submittedName>
        <fullName evidence="1">Uncharacterized protein</fullName>
    </submittedName>
</protein>
<evidence type="ECO:0000313" key="1">
    <source>
        <dbReference type="EMBL" id="MEK0187596.1"/>
    </source>
</evidence>
<proteinExistence type="predicted"/>
<dbReference type="EMBL" id="JBBLXS010000390">
    <property type="protein sequence ID" value="MEK0187596.1"/>
    <property type="molecule type" value="Genomic_DNA"/>
</dbReference>
<organism evidence="1 2">
    <name type="scientific">Microcoleus anatoxicus PTRS2</name>
    <dbReference type="NCBI Taxonomy" id="2705321"/>
    <lineage>
        <taxon>Bacteria</taxon>
        <taxon>Bacillati</taxon>
        <taxon>Cyanobacteriota</taxon>
        <taxon>Cyanophyceae</taxon>
        <taxon>Oscillatoriophycideae</taxon>
        <taxon>Oscillatoriales</taxon>
        <taxon>Microcoleaceae</taxon>
        <taxon>Microcoleus</taxon>
        <taxon>Microcoleus anatoxicus</taxon>
    </lineage>
</organism>
<accession>A0ABU8YTJ1</accession>
<name>A0ABU8YTJ1_9CYAN</name>
<dbReference type="RefSeq" id="WP_340519772.1">
    <property type="nucleotide sequence ID" value="NZ_JBBLXS010000390.1"/>
</dbReference>
<sequence length="55" mass="6488">MNRNSSGTSQALFTYRVESTSFMQNTAFLLQNFIQRRLTFADISFEVRCSDRTHY</sequence>
<comment type="caution">
    <text evidence="1">The sequence shown here is derived from an EMBL/GenBank/DDBJ whole genome shotgun (WGS) entry which is preliminary data.</text>
</comment>
<dbReference type="Proteomes" id="UP001384579">
    <property type="component" value="Unassembled WGS sequence"/>
</dbReference>